<dbReference type="Pfam" id="PF13472">
    <property type="entry name" value="Lipase_GDSL_2"/>
    <property type="match status" value="1"/>
</dbReference>
<dbReference type="RefSeq" id="WP_113953077.1">
    <property type="nucleotide sequence ID" value="NZ_QNRT01000001.1"/>
</dbReference>
<name>A0A395JVC5_9GAMM</name>
<dbReference type="GO" id="GO:0004622">
    <property type="term" value="F:phosphatidylcholine lysophospholipase activity"/>
    <property type="evidence" value="ECO:0007669"/>
    <property type="project" value="TreeGrafter"/>
</dbReference>
<dbReference type="InterPro" id="IPR036514">
    <property type="entry name" value="SGNH_hydro_sf"/>
</dbReference>
<gene>
    <name evidence="2" type="ORF">DFR28_101905</name>
</gene>
<dbReference type="OrthoDB" id="1828825at2"/>
<keyword evidence="3" id="KW-1185">Reference proteome</keyword>
<organism evidence="2 3">
    <name type="scientific">Arenicella xantha</name>
    <dbReference type="NCBI Taxonomy" id="644221"/>
    <lineage>
        <taxon>Bacteria</taxon>
        <taxon>Pseudomonadati</taxon>
        <taxon>Pseudomonadota</taxon>
        <taxon>Gammaproteobacteria</taxon>
        <taxon>Arenicellales</taxon>
        <taxon>Arenicellaceae</taxon>
        <taxon>Arenicella</taxon>
    </lineage>
</organism>
<feature type="domain" description="SGNH hydrolase-type esterase" evidence="1">
    <location>
        <begin position="37"/>
        <end position="212"/>
    </location>
</feature>
<sequence>MIETNVGVTARSKLSLLIFCLLFSGVSFCKTKNVIILFGDSITAGSPYTSGNIGGKRIGPVQEHLQTLLKESGRDAVVLNFGWSGTTTRDAVHRLKDTLIAAKKLEPADYYYLAAMYGTNDSGVGISARETQSNVELIIDAARRENVTPIIGTITPKKRTNIWPVRPYNRSIFHAAKNKGALLVDHNAKWLRGGFNLLSKDGLHPNKYGYELIAYTWFNLAFESLIEPSEKPDTNYLTIVLSLLMN</sequence>
<dbReference type="Gene3D" id="3.40.50.1110">
    <property type="entry name" value="SGNH hydrolase"/>
    <property type="match status" value="1"/>
</dbReference>
<evidence type="ECO:0000259" key="1">
    <source>
        <dbReference type="Pfam" id="PF13472"/>
    </source>
</evidence>
<comment type="caution">
    <text evidence="2">The sequence shown here is derived from an EMBL/GenBank/DDBJ whole genome shotgun (WGS) entry which is preliminary data.</text>
</comment>
<proteinExistence type="predicted"/>
<dbReference type="PANTHER" id="PTHR30383:SF5">
    <property type="entry name" value="SGNH HYDROLASE-TYPE ESTERASE DOMAIN-CONTAINING PROTEIN"/>
    <property type="match status" value="1"/>
</dbReference>
<evidence type="ECO:0000313" key="2">
    <source>
        <dbReference type="EMBL" id="RBP53518.1"/>
    </source>
</evidence>
<dbReference type="InterPro" id="IPR013830">
    <property type="entry name" value="SGNH_hydro"/>
</dbReference>
<protein>
    <submittedName>
        <fullName evidence="2">Lysophospholipase L1-like esterase</fullName>
    </submittedName>
</protein>
<dbReference type="Proteomes" id="UP000253083">
    <property type="component" value="Unassembled WGS sequence"/>
</dbReference>
<dbReference type="PANTHER" id="PTHR30383">
    <property type="entry name" value="THIOESTERASE 1/PROTEASE 1/LYSOPHOSPHOLIPASE L1"/>
    <property type="match status" value="1"/>
</dbReference>
<dbReference type="InParanoid" id="A0A395JVC5"/>
<dbReference type="InterPro" id="IPR051532">
    <property type="entry name" value="Ester_Hydrolysis_Enzymes"/>
</dbReference>
<evidence type="ECO:0000313" key="3">
    <source>
        <dbReference type="Proteomes" id="UP000253083"/>
    </source>
</evidence>
<accession>A0A395JVC5</accession>
<dbReference type="EMBL" id="QNRT01000001">
    <property type="protein sequence ID" value="RBP53518.1"/>
    <property type="molecule type" value="Genomic_DNA"/>
</dbReference>
<dbReference type="AlphaFoldDB" id="A0A395JVC5"/>
<reference evidence="2 3" key="1">
    <citation type="submission" date="2018-06" db="EMBL/GenBank/DDBJ databases">
        <title>Genomic Encyclopedia of Type Strains, Phase IV (KMG-IV): sequencing the most valuable type-strain genomes for metagenomic binning, comparative biology and taxonomic classification.</title>
        <authorList>
            <person name="Goeker M."/>
        </authorList>
    </citation>
    <scope>NUCLEOTIDE SEQUENCE [LARGE SCALE GENOMIC DNA]</scope>
    <source>
        <strain evidence="2 3">DSM 24032</strain>
    </source>
</reference>
<dbReference type="SUPFAM" id="SSF52266">
    <property type="entry name" value="SGNH hydrolase"/>
    <property type="match status" value="1"/>
</dbReference>